<feature type="compositionally biased region" description="Basic residues" evidence="1">
    <location>
        <begin position="102"/>
        <end position="112"/>
    </location>
</feature>
<evidence type="ECO:0000256" key="2">
    <source>
        <dbReference type="SAM" id="SignalP"/>
    </source>
</evidence>
<gene>
    <name evidence="3" type="ORF">PHET_11051</name>
</gene>
<keyword evidence="2" id="KW-0732">Signal</keyword>
<dbReference type="Proteomes" id="UP000748531">
    <property type="component" value="Unassembled WGS sequence"/>
</dbReference>
<name>A0A8J4WCP4_9TREM</name>
<proteinExistence type="predicted"/>
<organism evidence="3 4">
    <name type="scientific">Paragonimus heterotremus</name>
    <dbReference type="NCBI Taxonomy" id="100268"/>
    <lineage>
        <taxon>Eukaryota</taxon>
        <taxon>Metazoa</taxon>
        <taxon>Spiralia</taxon>
        <taxon>Lophotrochozoa</taxon>
        <taxon>Platyhelminthes</taxon>
        <taxon>Trematoda</taxon>
        <taxon>Digenea</taxon>
        <taxon>Plagiorchiida</taxon>
        <taxon>Troglotremata</taxon>
        <taxon>Troglotrematidae</taxon>
        <taxon>Paragonimus</taxon>
    </lineage>
</organism>
<feature type="region of interest" description="Disordered" evidence="1">
    <location>
        <begin position="96"/>
        <end position="117"/>
    </location>
</feature>
<dbReference type="SUPFAM" id="SSF55811">
    <property type="entry name" value="Nudix"/>
    <property type="match status" value="1"/>
</dbReference>
<reference evidence="3" key="1">
    <citation type="submission" date="2019-05" db="EMBL/GenBank/DDBJ databases">
        <title>Annotation for the trematode Paragonimus heterotremus.</title>
        <authorList>
            <person name="Choi Y.-J."/>
        </authorList>
    </citation>
    <scope>NUCLEOTIDE SEQUENCE</scope>
    <source>
        <strain evidence="3">LC</strain>
    </source>
</reference>
<keyword evidence="4" id="KW-1185">Reference proteome</keyword>
<dbReference type="AlphaFoldDB" id="A0A8J4WCP4"/>
<dbReference type="InterPro" id="IPR015797">
    <property type="entry name" value="NUDIX_hydrolase-like_dom_sf"/>
</dbReference>
<dbReference type="OrthoDB" id="10248838at2759"/>
<protein>
    <submittedName>
        <fullName evidence="3">Uncharacterized protein</fullName>
    </submittedName>
</protein>
<evidence type="ECO:0000256" key="1">
    <source>
        <dbReference type="SAM" id="MobiDB-lite"/>
    </source>
</evidence>
<comment type="caution">
    <text evidence="3">The sequence shown here is derived from an EMBL/GenBank/DDBJ whole genome shotgun (WGS) entry which is preliminary data.</text>
</comment>
<dbReference type="Gene3D" id="3.90.79.10">
    <property type="entry name" value="Nucleoside Triphosphate Pyrophosphohydrolase"/>
    <property type="match status" value="1"/>
</dbReference>
<sequence length="129" mass="14512">MAIQLALDTLLITLATVLSIPESARSLWKTRHLGEVLHIFSHIRMTYVIHSLEVIPGDSSSNSLPCRWFQLSELGSAPIPTVTKKILDHFIRSTGSGLSEKKNKRKSRKKIASTKSTTPKQLRLDKFFN</sequence>
<feature type="signal peptide" evidence="2">
    <location>
        <begin position="1"/>
        <end position="19"/>
    </location>
</feature>
<evidence type="ECO:0000313" key="4">
    <source>
        <dbReference type="Proteomes" id="UP000748531"/>
    </source>
</evidence>
<feature type="chain" id="PRO_5035217745" evidence="2">
    <location>
        <begin position="20"/>
        <end position="129"/>
    </location>
</feature>
<evidence type="ECO:0000313" key="3">
    <source>
        <dbReference type="EMBL" id="KAF5394569.1"/>
    </source>
</evidence>
<dbReference type="EMBL" id="LUCH01018149">
    <property type="protein sequence ID" value="KAF5394569.1"/>
    <property type="molecule type" value="Genomic_DNA"/>
</dbReference>
<accession>A0A8J4WCP4</accession>